<organism evidence="2 3">
    <name type="scientific">Shewanella surugensis</name>
    <dbReference type="NCBI Taxonomy" id="212020"/>
    <lineage>
        <taxon>Bacteria</taxon>
        <taxon>Pseudomonadati</taxon>
        <taxon>Pseudomonadota</taxon>
        <taxon>Gammaproteobacteria</taxon>
        <taxon>Alteromonadales</taxon>
        <taxon>Shewanellaceae</taxon>
        <taxon>Shewanella</taxon>
    </lineage>
</organism>
<dbReference type="RefSeq" id="WP_248939884.1">
    <property type="nucleotide sequence ID" value="NZ_JAKIKS010000027.1"/>
</dbReference>
<accession>A0ABT0LA64</accession>
<protein>
    <submittedName>
        <fullName evidence="2">DUF3014 domain-containing protein</fullName>
    </submittedName>
</protein>
<reference evidence="2 3" key="1">
    <citation type="submission" date="2022-01" db="EMBL/GenBank/DDBJ databases">
        <title>Whole genome-based taxonomy of the Shewanellaceae.</title>
        <authorList>
            <person name="Martin-Rodriguez A.J."/>
        </authorList>
    </citation>
    <scope>NUCLEOTIDE SEQUENCE [LARGE SCALE GENOMIC DNA]</scope>
    <source>
        <strain evidence="2 3">DSM 17177</strain>
    </source>
</reference>
<evidence type="ECO:0000313" key="2">
    <source>
        <dbReference type="EMBL" id="MCL1124607.1"/>
    </source>
</evidence>
<keyword evidence="1" id="KW-0472">Membrane</keyword>
<dbReference type="InterPro" id="IPR021382">
    <property type="entry name" value="DUF3014"/>
</dbReference>
<keyword evidence="1" id="KW-1133">Transmembrane helix</keyword>
<evidence type="ECO:0000256" key="1">
    <source>
        <dbReference type="SAM" id="Phobius"/>
    </source>
</evidence>
<keyword evidence="3" id="KW-1185">Reference proteome</keyword>
<feature type="transmembrane region" description="Helical" evidence="1">
    <location>
        <begin position="21"/>
        <end position="39"/>
    </location>
</feature>
<name>A0ABT0LA64_9GAMM</name>
<keyword evidence="1" id="KW-0812">Transmembrane</keyword>
<dbReference type="EMBL" id="JAKIKS010000027">
    <property type="protein sequence ID" value="MCL1124607.1"/>
    <property type="molecule type" value="Genomic_DNA"/>
</dbReference>
<evidence type="ECO:0000313" key="3">
    <source>
        <dbReference type="Proteomes" id="UP001203423"/>
    </source>
</evidence>
<proteinExistence type="predicted"/>
<dbReference type="Proteomes" id="UP001203423">
    <property type="component" value="Unassembled WGS sequence"/>
</dbReference>
<sequence>MKANQEDRANPKGNSSGSNPAIIFIIIVILLAGGAYYYFSQQDGKIENSAETDIIQPVSTPDEPLDTVAKVPETSTTILNSDTTAETTPHTPIQPEILPPLNTSDQFAYQKALDIADGMTIQPILNDKNIIRQFVVFVDNLSEGELARNASPIKGPKEKFTVADVSNKTYIDPDSYHRYDIYADFLSGLNEQQLLSTYKQMSPLFSEALAELGYKDTSFDERMLKAIDLMMATPVINDPIEVNGISVNYKFVDPKLEVLAGPQKLLIRMGADNARKVKAALRRLKTQLIQQENN</sequence>
<gene>
    <name evidence="2" type="ORF">L2764_08990</name>
</gene>
<dbReference type="Pfam" id="PF11219">
    <property type="entry name" value="DUF3014"/>
    <property type="match status" value="1"/>
</dbReference>
<comment type="caution">
    <text evidence="2">The sequence shown here is derived from an EMBL/GenBank/DDBJ whole genome shotgun (WGS) entry which is preliminary data.</text>
</comment>